<keyword evidence="2" id="KW-0863">Zinc-finger</keyword>
<dbReference type="PANTHER" id="PTHR46609:SF8">
    <property type="entry name" value="YQAJ VIRAL RECOMBINASE DOMAIN-CONTAINING PROTEIN"/>
    <property type="match status" value="1"/>
</dbReference>
<evidence type="ECO:0000313" key="6">
    <source>
        <dbReference type="Proteomes" id="UP001153737"/>
    </source>
</evidence>
<dbReference type="InterPro" id="IPR001965">
    <property type="entry name" value="Znf_PHD"/>
</dbReference>
<keyword evidence="6" id="KW-1185">Reference proteome</keyword>
<dbReference type="PROSITE" id="PS01359">
    <property type="entry name" value="ZF_PHD_1"/>
    <property type="match status" value="1"/>
</dbReference>
<dbReference type="InterPro" id="IPR013083">
    <property type="entry name" value="Znf_RING/FYVE/PHD"/>
</dbReference>
<dbReference type="AlphaFoldDB" id="A0A9P0GRS2"/>
<evidence type="ECO:0000256" key="3">
    <source>
        <dbReference type="ARBA" id="ARBA00022833"/>
    </source>
</evidence>
<protein>
    <recommendedName>
        <fullName evidence="4">Zinc finger PHD-type domain-containing protein</fullName>
    </recommendedName>
</protein>
<reference evidence="5" key="1">
    <citation type="submission" date="2022-01" db="EMBL/GenBank/DDBJ databases">
        <authorList>
            <person name="King R."/>
        </authorList>
    </citation>
    <scope>NUCLEOTIDE SEQUENCE</scope>
</reference>
<evidence type="ECO:0000256" key="2">
    <source>
        <dbReference type="ARBA" id="ARBA00022771"/>
    </source>
</evidence>
<dbReference type="GO" id="GO:0008270">
    <property type="term" value="F:zinc ion binding"/>
    <property type="evidence" value="ECO:0007669"/>
    <property type="project" value="UniProtKB-KW"/>
</dbReference>
<name>A0A9P0GRS2_PHACE</name>
<evidence type="ECO:0000259" key="4">
    <source>
        <dbReference type="SMART" id="SM00249"/>
    </source>
</evidence>
<dbReference type="SUPFAM" id="SSF52980">
    <property type="entry name" value="Restriction endonuclease-like"/>
    <property type="match status" value="1"/>
</dbReference>
<dbReference type="Pfam" id="PF09588">
    <property type="entry name" value="YqaJ"/>
    <property type="match status" value="1"/>
</dbReference>
<evidence type="ECO:0000256" key="1">
    <source>
        <dbReference type="ARBA" id="ARBA00022723"/>
    </source>
</evidence>
<dbReference type="InterPro" id="IPR019080">
    <property type="entry name" value="YqaJ_viral_recombinase"/>
</dbReference>
<dbReference type="Gene3D" id="3.90.320.10">
    <property type="match status" value="1"/>
</dbReference>
<dbReference type="GO" id="GO:0006281">
    <property type="term" value="P:DNA repair"/>
    <property type="evidence" value="ECO:0007669"/>
    <property type="project" value="UniProtKB-ARBA"/>
</dbReference>
<dbReference type="CDD" id="cd22343">
    <property type="entry name" value="PDDEXK_lambda_exonuclease-like"/>
    <property type="match status" value="1"/>
</dbReference>
<gene>
    <name evidence="5" type="ORF">PHAECO_LOCUS9145</name>
</gene>
<reference evidence="5" key="2">
    <citation type="submission" date="2022-10" db="EMBL/GenBank/DDBJ databases">
        <authorList>
            <consortium name="ENA_rothamsted_submissions"/>
            <consortium name="culmorum"/>
            <person name="King R."/>
        </authorList>
    </citation>
    <scope>NUCLEOTIDE SEQUENCE</scope>
</reference>
<dbReference type="InterPro" id="IPR011604">
    <property type="entry name" value="PDDEXK-like_dom_sf"/>
</dbReference>
<dbReference type="Proteomes" id="UP001153737">
    <property type="component" value="Chromosome 5"/>
</dbReference>
<dbReference type="InterPro" id="IPR019786">
    <property type="entry name" value="Zinc_finger_PHD-type_CS"/>
</dbReference>
<dbReference type="EMBL" id="OU896711">
    <property type="protein sequence ID" value="CAH1171034.1"/>
    <property type="molecule type" value="Genomic_DNA"/>
</dbReference>
<dbReference type="SMART" id="SM00249">
    <property type="entry name" value="PHD"/>
    <property type="match status" value="1"/>
</dbReference>
<dbReference type="CDD" id="cd15517">
    <property type="entry name" value="PHD_TCF19_like"/>
    <property type="match status" value="1"/>
</dbReference>
<dbReference type="InterPro" id="IPR011335">
    <property type="entry name" value="Restrct_endonuc-II-like"/>
</dbReference>
<dbReference type="Gene3D" id="3.30.40.10">
    <property type="entry name" value="Zinc/RING finger domain, C3HC4 (zinc finger)"/>
    <property type="match status" value="1"/>
</dbReference>
<keyword evidence="3" id="KW-0862">Zinc</keyword>
<dbReference type="OrthoDB" id="6782200at2759"/>
<proteinExistence type="predicted"/>
<accession>A0A9P0GRS2</accession>
<dbReference type="SUPFAM" id="SSF57903">
    <property type="entry name" value="FYVE/PHD zinc finger"/>
    <property type="match status" value="1"/>
</dbReference>
<feature type="domain" description="Zinc finger PHD-type" evidence="4">
    <location>
        <begin position="137"/>
        <end position="183"/>
    </location>
</feature>
<dbReference type="InterPro" id="IPR051703">
    <property type="entry name" value="NF-kappa-B_Signaling_Reg"/>
</dbReference>
<keyword evidence="1" id="KW-0479">Metal-binding</keyword>
<organism evidence="5 6">
    <name type="scientific">Phaedon cochleariae</name>
    <name type="common">Mustard beetle</name>
    <dbReference type="NCBI Taxonomy" id="80249"/>
    <lineage>
        <taxon>Eukaryota</taxon>
        <taxon>Metazoa</taxon>
        <taxon>Ecdysozoa</taxon>
        <taxon>Arthropoda</taxon>
        <taxon>Hexapoda</taxon>
        <taxon>Insecta</taxon>
        <taxon>Pterygota</taxon>
        <taxon>Neoptera</taxon>
        <taxon>Endopterygota</taxon>
        <taxon>Coleoptera</taxon>
        <taxon>Polyphaga</taxon>
        <taxon>Cucujiformia</taxon>
        <taxon>Chrysomeloidea</taxon>
        <taxon>Chrysomelidae</taxon>
        <taxon>Chrysomelinae</taxon>
        <taxon>Chrysomelini</taxon>
        <taxon>Phaedon</taxon>
    </lineage>
</organism>
<sequence>MMEENQKPVSNCYAENYFGNLKTHILGGQKNLKCSRYLRKSREYVKALFKEYNLNIPKRKLTKQRKREYPDDEFSSQETWNKKTKTTDTHFTGKYLKMIAPLSNVENKNQLSHAENKNSQQDIVIVHDDMDETVLEKCMYCGFGRLNVTAEWVKCDGCGGWVHKNCDQSLQDYGETYFCEACVTNKIYTLDSKPDLREKCENAIKQLHEDNDHRDDIEQETRSQRQLPQWFLERRKRVIAFNFRIIMEARSSDRKIIMAKTIISQKRICTDAIKHGIDNEERAIQKYLMENKHIYTKCGLVVHNQYPYLAGSPDGLLDRDGIIEVKCPHKIRNEIPTYSNMDYFDEDILMRYTHDVHYQVQGLLEIVNRPWCILVIYTYQGLFIHKIERNREIFKSMLNRLNEFYYYYYLPTLIEYDVKNEIERKWRPFYMKLHF</sequence>
<dbReference type="PANTHER" id="PTHR46609">
    <property type="entry name" value="EXONUCLEASE, PHAGE-TYPE/RECB, C-TERMINAL DOMAIN-CONTAINING PROTEIN"/>
    <property type="match status" value="1"/>
</dbReference>
<evidence type="ECO:0000313" key="5">
    <source>
        <dbReference type="EMBL" id="CAH1171034.1"/>
    </source>
</evidence>
<dbReference type="InterPro" id="IPR011011">
    <property type="entry name" value="Znf_FYVE_PHD"/>
</dbReference>